<proteinExistence type="predicted"/>
<evidence type="ECO:0000313" key="1">
    <source>
        <dbReference type="EMBL" id="MEB3021311.1"/>
    </source>
</evidence>
<keyword evidence="2" id="KW-1185">Reference proteome</keyword>
<dbReference type="Proteomes" id="UP001299596">
    <property type="component" value="Unassembled WGS sequence"/>
</dbReference>
<accession>A0ABU5XJN9</accession>
<name>A0ABU5XJN9_9MYCO</name>
<gene>
    <name evidence="1" type="ORF">K6T79_09655</name>
</gene>
<dbReference type="RefSeq" id="WP_225406307.1">
    <property type="nucleotide sequence ID" value="NZ_JAYJJR010000005.1"/>
</dbReference>
<sequence>MTVELSPYVAPNAIAFMLAHLTPLGPGGPNRVDGDPLPYRSVNRIDGADDLTLFCDNAVLSVHTFAATQEDAEHEGEITHRRILLLKHELFDVPLHGGGVANAAGLIVHQKPRLSDYRADGVFRMKAVYELDLDFT</sequence>
<comment type="caution">
    <text evidence="1">The sequence shown here is derived from an EMBL/GenBank/DDBJ whole genome shotgun (WGS) entry which is preliminary data.</text>
</comment>
<protein>
    <recommendedName>
        <fullName evidence="3">Tail terminator</fullName>
    </recommendedName>
</protein>
<reference evidence="1 2" key="1">
    <citation type="submission" date="2023-12" db="EMBL/GenBank/DDBJ databases">
        <title>Description of new species of Mycobacterium terrae complex isolated from sewage at the Sao Paulo Zoological Park Foundation in Brazil.</title>
        <authorList>
            <person name="Romagnoli C.L."/>
            <person name="Conceicao E.C."/>
            <person name="Machado E."/>
            <person name="Barreto L.B.P.F."/>
            <person name="Sharma A."/>
            <person name="Silva N.M."/>
            <person name="Marques L.E."/>
            <person name="Juliana M.A."/>
            <person name="Lourenco M.C.S."/>
            <person name="Digiampietri L.A."/>
            <person name="Suffys P.N."/>
            <person name="Viana-Niero C."/>
        </authorList>
    </citation>
    <scope>NUCLEOTIDE SEQUENCE [LARGE SCALE GENOMIC DNA]</scope>
    <source>
        <strain evidence="1 2">MYC098</strain>
    </source>
</reference>
<organism evidence="1 2">
    <name type="scientific">[Mycobacterium] crassicus</name>
    <dbReference type="NCBI Taxonomy" id="2872309"/>
    <lineage>
        <taxon>Bacteria</taxon>
        <taxon>Bacillati</taxon>
        <taxon>Actinomycetota</taxon>
        <taxon>Actinomycetes</taxon>
        <taxon>Mycobacteriales</taxon>
        <taxon>Mycobacteriaceae</taxon>
        <taxon>Mycolicibacter</taxon>
    </lineage>
</organism>
<dbReference type="EMBL" id="JAYJJR010000005">
    <property type="protein sequence ID" value="MEB3021311.1"/>
    <property type="molecule type" value="Genomic_DNA"/>
</dbReference>
<evidence type="ECO:0000313" key="2">
    <source>
        <dbReference type="Proteomes" id="UP001299596"/>
    </source>
</evidence>
<evidence type="ECO:0008006" key="3">
    <source>
        <dbReference type="Google" id="ProtNLM"/>
    </source>
</evidence>